<dbReference type="AlphaFoldDB" id="A0A0F8Z8K3"/>
<dbReference type="EMBL" id="LAZR01049238">
    <property type="protein sequence ID" value="KKK90112.1"/>
    <property type="molecule type" value="Genomic_DNA"/>
</dbReference>
<organism evidence="1">
    <name type="scientific">marine sediment metagenome</name>
    <dbReference type="NCBI Taxonomy" id="412755"/>
    <lineage>
        <taxon>unclassified sequences</taxon>
        <taxon>metagenomes</taxon>
        <taxon>ecological metagenomes</taxon>
    </lineage>
</organism>
<feature type="non-terminal residue" evidence="1">
    <location>
        <position position="1"/>
    </location>
</feature>
<gene>
    <name evidence="1" type="ORF">LCGC14_2726330</name>
</gene>
<protein>
    <submittedName>
        <fullName evidence="1">Uncharacterized protein</fullName>
    </submittedName>
</protein>
<comment type="caution">
    <text evidence="1">The sequence shown here is derived from an EMBL/GenBank/DDBJ whole genome shotgun (WGS) entry which is preliminary data.</text>
</comment>
<accession>A0A0F8Z8K3</accession>
<sequence length="46" mass="5101">RQYQAFRDGDVGARAGAEATVRLMRTMLGECGVECPPWKDFPVEDA</sequence>
<evidence type="ECO:0000313" key="1">
    <source>
        <dbReference type="EMBL" id="KKK90112.1"/>
    </source>
</evidence>
<proteinExistence type="predicted"/>
<name>A0A0F8Z8K3_9ZZZZ</name>
<reference evidence="1" key="1">
    <citation type="journal article" date="2015" name="Nature">
        <title>Complex archaea that bridge the gap between prokaryotes and eukaryotes.</title>
        <authorList>
            <person name="Spang A."/>
            <person name="Saw J.H."/>
            <person name="Jorgensen S.L."/>
            <person name="Zaremba-Niedzwiedzka K."/>
            <person name="Martijn J."/>
            <person name="Lind A.E."/>
            <person name="van Eijk R."/>
            <person name="Schleper C."/>
            <person name="Guy L."/>
            <person name="Ettema T.J."/>
        </authorList>
    </citation>
    <scope>NUCLEOTIDE SEQUENCE</scope>
</reference>